<dbReference type="InterPro" id="IPR002014">
    <property type="entry name" value="VHS_dom"/>
</dbReference>
<dbReference type="InterPro" id="IPR000306">
    <property type="entry name" value="Znf_FYVE"/>
</dbReference>
<dbReference type="VEuPathDB" id="VectorBase:SSCA006622"/>
<evidence type="ECO:0000256" key="6">
    <source>
        <dbReference type="ARBA" id="ARBA00022771"/>
    </source>
</evidence>
<dbReference type="CDD" id="cd03569">
    <property type="entry name" value="VHS_Hrs"/>
    <property type="match status" value="1"/>
</dbReference>
<evidence type="ECO:0000256" key="2">
    <source>
        <dbReference type="ARBA" id="ARBA00015450"/>
    </source>
</evidence>
<dbReference type="FunFam" id="3.30.40.10:FF:000028">
    <property type="entry name" value="Putative hepatocyte growth factor-regulated tyrosine kinase substrate"/>
    <property type="match status" value="1"/>
</dbReference>
<keyword evidence="7" id="KW-0862">Zinc</keyword>
<dbReference type="Gene3D" id="3.30.40.10">
    <property type="entry name" value="Zinc/RING finger domain, C3HC4 (zinc finger)"/>
    <property type="match status" value="1"/>
</dbReference>
<dbReference type="InterPro" id="IPR017073">
    <property type="entry name" value="HGS/VPS27"/>
</dbReference>
<keyword evidence="10" id="KW-0808">Transferase</keyword>
<dbReference type="PIRSF" id="PIRSF036956">
    <property type="entry name" value="Hrs_Vps27"/>
    <property type="match status" value="1"/>
</dbReference>
<dbReference type="SUPFAM" id="SSF48464">
    <property type="entry name" value="ENTH/VHS domain"/>
    <property type="match status" value="1"/>
</dbReference>
<dbReference type="EMBL" id="JXLN01005493">
    <property type="protein sequence ID" value="KPM03590.1"/>
    <property type="molecule type" value="Genomic_DNA"/>
</dbReference>
<reference evidence="10 11" key="1">
    <citation type="journal article" date="2015" name="Parasit. Vectors">
        <title>Draft genome of the scabies mite.</title>
        <authorList>
            <person name="Rider S.D.Jr."/>
            <person name="Morgan M.S."/>
            <person name="Arlian L.G."/>
        </authorList>
    </citation>
    <scope>NUCLEOTIDE SEQUENCE [LARGE SCALE GENOMIC DNA]</scope>
    <source>
        <strain evidence="10">Arlian Lab</strain>
    </source>
</reference>
<feature type="compositionally biased region" description="Low complexity" evidence="9">
    <location>
        <begin position="647"/>
        <end position="664"/>
    </location>
</feature>
<accession>A0A131ZZP6</accession>
<dbReference type="InterPro" id="IPR013083">
    <property type="entry name" value="Znf_RING/FYVE/PHD"/>
</dbReference>
<gene>
    <name evidence="10" type="ORF">QR98_0020230</name>
</gene>
<keyword evidence="8" id="KW-0175">Coiled coil</keyword>
<dbReference type="InterPro" id="IPR017455">
    <property type="entry name" value="Znf_FYVE-rel"/>
</dbReference>
<dbReference type="OrthoDB" id="957735at2759"/>
<feature type="compositionally biased region" description="Low complexity" evidence="9">
    <location>
        <begin position="285"/>
        <end position="318"/>
    </location>
</feature>
<dbReference type="InterPro" id="IPR003903">
    <property type="entry name" value="UIM_dom"/>
</dbReference>
<evidence type="ECO:0000256" key="4">
    <source>
        <dbReference type="ARBA" id="ARBA00022553"/>
    </source>
</evidence>
<dbReference type="PANTHER" id="PTHR46275:SF1">
    <property type="entry name" value="HEPATOCYTE GROWTH FACTOR-REGULATED TYROSINE KINASE SUBSTRATE"/>
    <property type="match status" value="1"/>
</dbReference>
<dbReference type="SMART" id="SM00288">
    <property type="entry name" value="VHS"/>
    <property type="match status" value="1"/>
</dbReference>
<dbReference type="InterPro" id="IPR024641">
    <property type="entry name" value="HRS_helical"/>
</dbReference>
<feature type="compositionally biased region" description="Basic and acidic residues" evidence="9">
    <location>
        <begin position="665"/>
        <end position="674"/>
    </location>
</feature>
<feature type="coiled-coil region" evidence="8">
    <location>
        <begin position="373"/>
        <end position="457"/>
    </location>
</feature>
<evidence type="ECO:0000256" key="3">
    <source>
        <dbReference type="ARBA" id="ARBA00022490"/>
    </source>
</evidence>
<comment type="caution">
    <text evidence="10">The sequence shown here is derived from an EMBL/GenBank/DDBJ whole genome shotgun (WGS) entry which is preliminary data.</text>
</comment>
<dbReference type="SUPFAM" id="SSF57903">
    <property type="entry name" value="FYVE/PHD zinc finger"/>
    <property type="match status" value="1"/>
</dbReference>
<proteinExistence type="predicted"/>
<dbReference type="GO" id="GO:0008270">
    <property type="term" value="F:zinc ion binding"/>
    <property type="evidence" value="ECO:0007669"/>
    <property type="project" value="UniProtKB-KW"/>
</dbReference>
<dbReference type="PROSITE" id="PS50179">
    <property type="entry name" value="VHS"/>
    <property type="match status" value="1"/>
</dbReference>
<dbReference type="PROSITE" id="PS50330">
    <property type="entry name" value="UIM"/>
    <property type="match status" value="1"/>
</dbReference>
<keyword evidence="3" id="KW-0963">Cytoplasm</keyword>
<dbReference type="Pfam" id="PF01363">
    <property type="entry name" value="FYVE"/>
    <property type="match status" value="1"/>
</dbReference>
<dbReference type="SMART" id="SM00064">
    <property type="entry name" value="FYVE"/>
    <property type="match status" value="1"/>
</dbReference>
<dbReference type="PANTHER" id="PTHR46275">
    <property type="entry name" value="HEPATOCYTE GROWTH FACTOR-REGULATED TYROSINE KINASE SUBSTRATE"/>
    <property type="match status" value="1"/>
</dbReference>
<dbReference type="Gene3D" id="1.25.40.90">
    <property type="match status" value="1"/>
</dbReference>
<dbReference type="GO" id="GO:0031623">
    <property type="term" value="P:receptor internalization"/>
    <property type="evidence" value="ECO:0007669"/>
    <property type="project" value="TreeGrafter"/>
</dbReference>
<dbReference type="AlphaFoldDB" id="A0A131ZZP6"/>
<evidence type="ECO:0000256" key="9">
    <source>
        <dbReference type="SAM" id="MobiDB-lite"/>
    </source>
</evidence>
<feature type="region of interest" description="Disordered" evidence="9">
    <location>
        <begin position="227"/>
        <end position="329"/>
    </location>
</feature>
<keyword evidence="10" id="KW-0418">Kinase</keyword>
<name>A0A131ZZP6_SARSC</name>
<keyword evidence="5" id="KW-0479">Metal-binding</keyword>
<dbReference type="GO" id="GO:0035091">
    <property type="term" value="F:phosphatidylinositol binding"/>
    <property type="evidence" value="ECO:0007669"/>
    <property type="project" value="InterPro"/>
</dbReference>
<evidence type="ECO:0000256" key="5">
    <source>
        <dbReference type="ARBA" id="ARBA00022723"/>
    </source>
</evidence>
<sequence>MFKSSAVFDKNLEKATSLTNLESDWNSILRICDCIRQNDIQPRQALNAIKKKLNSTNPNVQLMALQVLESCVKNCGSFFHIELATKEFMEEFHMILKNTIDNKVKNEILRLVQCWAHAFRKEPSYKAVQDEMRLMKAEGFQFPALKENDAMFYADSAPEWSDGEHCNRCRLQFTLIARKHHCRNCGQVFCAKCSSKTSTIPKFGIEKEVRVCDVCFDKLNKKIEVKTNSSTDESKHKNNPTDNKSPSKTKTEQEIQEEEELQLALALSKSEAENRERMHQSSKFKASSILNSSPSSLSRSSSNKKNTKSSSSKNTSSGKKLKDYDSENDDPELARYLNREYWEQRTNILGDYEPSPSPIQALFMNLTNMHSHLMMYMQQSSEARSNCERLQDKINQIRDARAALDALREEHREQLKRAAEEAERIRQIQMAQKLEIMRKKKQEYLEYQRELAIQRMQEQEREMMMRTEQIKFASGQNANLPMALSSNHQWNITQSTASAYPVAETLADPNKQVQPNYYVDNLHSFQNTAAISHVNRQPVLVSQPPNIHQSNPIMNGQTYSAAVATAQQMNPQTTTATIVGVVPSHSAQMIPQTSNVPGHAMVAHIMPHFVPITAPQVAYISGQYHSTPEMMVQQYPTNPTLITNVGNQQPPSSNNNNQTPQQPSVKEELLISFD</sequence>
<dbReference type="CDD" id="cd15720">
    <property type="entry name" value="FYVE_Hrs"/>
    <property type="match status" value="1"/>
</dbReference>
<dbReference type="GO" id="GO:0043130">
    <property type="term" value="F:ubiquitin binding"/>
    <property type="evidence" value="ECO:0007669"/>
    <property type="project" value="InterPro"/>
</dbReference>
<feature type="region of interest" description="Disordered" evidence="9">
    <location>
        <begin position="639"/>
        <end position="674"/>
    </location>
</feature>
<dbReference type="Pfam" id="PF12210">
    <property type="entry name" value="Hrs_helical"/>
    <property type="match status" value="1"/>
</dbReference>
<dbReference type="InterPro" id="IPR011011">
    <property type="entry name" value="Znf_FYVE_PHD"/>
</dbReference>
<evidence type="ECO:0000256" key="1">
    <source>
        <dbReference type="ARBA" id="ARBA00004496"/>
    </source>
</evidence>
<evidence type="ECO:0000313" key="10">
    <source>
        <dbReference type="EMBL" id="KPM03590.1"/>
    </source>
</evidence>
<dbReference type="GO" id="GO:0032456">
    <property type="term" value="P:endocytic recycling"/>
    <property type="evidence" value="ECO:0007669"/>
    <property type="project" value="TreeGrafter"/>
</dbReference>
<dbReference type="Pfam" id="PF00790">
    <property type="entry name" value="VHS"/>
    <property type="match status" value="1"/>
</dbReference>
<keyword evidence="6" id="KW-0863">Zinc-finger</keyword>
<evidence type="ECO:0000256" key="8">
    <source>
        <dbReference type="SAM" id="Coils"/>
    </source>
</evidence>
<protein>
    <recommendedName>
        <fullName evidence="2">Hepatocyte growth factor-regulated tyrosine kinase substrate</fullName>
    </recommendedName>
</protein>
<dbReference type="GO" id="GO:0005769">
    <property type="term" value="C:early endosome"/>
    <property type="evidence" value="ECO:0007669"/>
    <property type="project" value="TreeGrafter"/>
</dbReference>
<dbReference type="PROSITE" id="PS50178">
    <property type="entry name" value="ZF_FYVE"/>
    <property type="match status" value="1"/>
</dbReference>
<comment type="subcellular location">
    <subcellularLocation>
        <location evidence="1">Cytoplasm</location>
    </subcellularLocation>
</comment>
<dbReference type="GO" id="GO:0016301">
    <property type="term" value="F:kinase activity"/>
    <property type="evidence" value="ECO:0007669"/>
    <property type="project" value="UniProtKB-KW"/>
</dbReference>
<feature type="compositionally biased region" description="Basic and acidic residues" evidence="9">
    <location>
        <begin position="270"/>
        <end position="279"/>
    </location>
</feature>
<organism evidence="10 11">
    <name type="scientific">Sarcoptes scabiei</name>
    <name type="common">Itch mite</name>
    <name type="synonym">Acarus scabiei</name>
    <dbReference type="NCBI Taxonomy" id="52283"/>
    <lineage>
        <taxon>Eukaryota</taxon>
        <taxon>Metazoa</taxon>
        <taxon>Ecdysozoa</taxon>
        <taxon>Arthropoda</taxon>
        <taxon>Chelicerata</taxon>
        <taxon>Arachnida</taxon>
        <taxon>Acari</taxon>
        <taxon>Acariformes</taxon>
        <taxon>Sarcoptiformes</taxon>
        <taxon>Astigmata</taxon>
        <taxon>Psoroptidia</taxon>
        <taxon>Sarcoptoidea</taxon>
        <taxon>Sarcoptidae</taxon>
        <taxon>Sarcoptinae</taxon>
        <taxon>Sarcoptes</taxon>
    </lineage>
</organism>
<evidence type="ECO:0000256" key="7">
    <source>
        <dbReference type="ARBA" id="ARBA00022833"/>
    </source>
</evidence>
<dbReference type="InterPro" id="IPR008942">
    <property type="entry name" value="ENTH_VHS"/>
</dbReference>
<keyword evidence="4" id="KW-0597">Phosphoprotein</keyword>
<evidence type="ECO:0000313" key="11">
    <source>
        <dbReference type="Proteomes" id="UP000616769"/>
    </source>
</evidence>
<dbReference type="Gene3D" id="1.20.5.1940">
    <property type="match status" value="1"/>
</dbReference>
<dbReference type="Proteomes" id="UP000616769">
    <property type="component" value="Unassembled WGS sequence"/>
</dbReference>